<dbReference type="AlphaFoldDB" id="A0A7S9HD19"/>
<dbReference type="SUPFAM" id="SSF53474">
    <property type="entry name" value="alpha/beta-Hydrolases"/>
    <property type="match status" value="1"/>
</dbReference>
<dbReference type="PANTHER" id="PTHR43798">
    <property type="entry name" value="MONOACYLGLYCEROL LIPASE"/>
    <property type="match status" value="1"/>
</dbReference>
<dbReference type="InterPro" id="IPR029058">
    <property type="entry name" value="AB_hydrolase_fold"/>
</dbReference>
<evidence type="ECO:0000313" key="2">
    <source>
        <dbReference type="EMBL" id="QPG05856.1"/>
    </source>
</evidence>
<protein>
    <submittedName>
        <fullName evidence="2">Alpha/beta fold hydrolase</fullName>
    </submittedName>
</protein>
<name>A0A7S9HD19_9ALTE</name>
<dbReference type="GO" id="GO:0016787">
    <property type="term" value="F:hydrolase activity"/>
    <property type="evidence" value="ECO:0007669"/>
    <property type="project" value="UniProtKB-KW"/>
</dbReference>
<dbReference type="KEGG" id="smaa:IT774_00835"/>
<organism evidence="2 3">
    <name type="scientific">Salinimonas marina</name>
    <dbReference type="NCBI Taxonomy" id="2785918"/>
    <lineage>
        <taxon>Bacteria</taxon>
        <taxon>Pseudomonadati</taxon>
        <taxon>Pseudomonadota</taxon>
        <taxon>Gammaproteobacteria</taxon>
        <taxon>Alteromonadales</taxon>
        <taxon>Alteromonadaceae</taxon>
        <taxon>Alteromonas/Salinimonas group</taxon>
        <taxon>Salinimonas</taxon>
    </lineage>
</organism>
<dbReference type="GO" id="GO:0016020">
    <property type="term" value="C:membrane"/>
    <property type="evidence" value="ECO:0007669"/>
    <property type="project" value="TreeGrafter"/>
</dbReference>
<accession>A0A7S9HD19</accession>
<dbReference type="InterPro" id="IPR050266">
    <property type="entry name" value="AB_hydrolase_sf"/>
</dbReference>
<gene>
    <name evidence="2" type="ORF">IT774_00835</name>
</gene>
<feature type="domain" description="AB hydrolase-1" evidence="1">
    <location>
        <begin position="66"/>
        <end position="232"/>
    </location>
</feature>
<dbReference type="InterPro" id="IPR000073">
    <property type="entry name" value="AB_hydrolase_1"/>
</dbReference>
<dbReference type="Proteomes" id="UP000595095">
    <property type="component" value="Chromosome"/>
</dbReference>
<evidence type="ECO:0000259" key="1">
    <source>
        <dbReference type="Pfam" id="PF00561"/>
    </source>
</evidence>
<proteinExistence type="predicted"/>
<sequence length="244" mass="27016">MPVYCVRRYGGRVTDAPVLFLPGMLCDERIWLPVWRQLALPQRRYVPLQWASSFDDMLALTGDRVLPDEKVHVIGFSMGGYVAATWALQNPGRVASLTLIGYNPEGLGTDELKRRKELVSALQKGQPVTQTPAYTAQFVAPDFVQEPLVAGVMQQMAQDLGSSTLLAHIQSTTPRQDLTPQLRQAAFPINLIAARQDLIARYELISAITPNLNNCTLYSIEQAAHMMLLERPDEVSSALGQILA</sequence>
<keyword evidence="2" id="KW-0378">Hydrolase</keyword>
<dbReference type="EMBL" id="CP064795">
    <property type="protein sequence ID" value="QPG05856.1"/>
    <property type="molecule type" value="Genomic_DNA"/>
</dbReference>
<dbReference type="Pfam" id="PF00561">
    <property type="entry name" value="Abhydrolase_1"/>
    <property type="match status" value="1"/>
</dbReference>
<dbReference type="PANTHER" id="PTHR43798:SF33">
    <property type="entry name" value="HYDROLASE, PUTATIVE (AFU_ORTHOLOGUE AFUA_2G14860)-RELATED"/>
    <property type="match status" value="1"/>
</dbReference>
<evidence type="ECO:0000313" key="3">
    <source>
        <dbReference type="Proteomes" id="UP000595095"/>
    </source>
</evidence>
<keyword evidence="3" id="KW-1185">Reference proteome</keyword>
<reference evidence="2 3" key="1">
    <citation type="submission" date="2020-11" db="EMBL/GenBank/DDBJ databases">
        <title>Complete genome sequence for Salinimonas sp. strain G2-b.</title>
        <authorList>
            <person name="Park S.-J."/>
        </authorList>
    </citation>
    <scope>NUCLEOTIDE SEQUENCE [LARGE SCALE GENOMIC DNA]</scope>
    <source>
        <strain evidence="2 3">G2-b</strain>
    </source>
</reference>
<dbReference type="Gene3D" id="3.40.50.1820">
    <property type="entry name" value="alpha/beta hydrolase"/>
    <property type="match status" value="1"/>
</dbReference>